<evidence type="ECO:0000313" key="4">
    <source>
        <dbReference type="Proteomes" id="UP000438429"/>
    </source>
</evidence>
<dbReference type="InterPro" id="IPR043502">
    <property type="entry name" value="DNA/RNA_pol_sf"/>
</dbReference>
<dbReference type="Pfam" id="PF00078">
    <property type="entry name" value="RVT_1"/>
    <property type="match status" value="1"/>
</dbReference>
<feature type="transmembrane region" description="Helical" evidence="1">
    <location>
        <begin position="35"/>
        <end position="57"/>
    </location>
</feature>
<evidence type="ECO:0000259" key="2">
    <source>
        <dbReference type="PROSITE" id="PS50878"/>
    </source>
</evidence>
<reference evidence="3 4" key="1">
    <citation type="submission" date="2019-06" db="EMBL/GenBank/DDBJ databases">
        <title>Draft genomes of female and male turbot (Scophthalmus maximus).</title>
        <authorList>
            <person name="Xu H."/>
            <person name="Xu X.-W."/>
            <person name="Shao C."/>
            <person name="Chen S."/>
        </authorList>
    </citation>
    <scope>NUCLEOTIDE SEQUENCE [LARGE SCALE GENOMIC DNA]</scope>
    <source>
        <strain evidence="3">Ysfricsl-2016a</strain>
        <tissue evidence="3">Blood</tissue>
    </source>
</reference>
<dbReference type="EMBL" id="VEVO01000004">
    <property type="protein sequence ID" value="KAF0043708.1"/>
    <property type="molecule type" value="Genomic_DNA"/>
</dbReference>
<comment type="caution">
    <text evidence="3">The sequence shown here is derived from an EMBL/GenBank/DDBJ whole genome shotgun (WGS) entry which is preliminary data.</text>
</comment>
<dbReference type="PANTHER" id="PTHR19446">
    <property type="entry name" value="REVERSE TRANSCRIPTASES"/>
    <property type="match status" value="1"/>
</dbReference>
<evidence type="ECO:0000256" key="1">
    <source>
        <dbReference type="SAM" id="Phobius"/>
    </source>
</evidence>
<proteinExistence type="predicted"/>
<dbReference type="InterPro" id="IPR000477">
    <property type="entry name" value="RT_dom"/>
</dbReference>
<dbReference type="AlphaFoldDB" id="A0A6A4TGX8"/>
<dbReference type="Proteomes" id="UP000438429">
    <property type="component" value="Unassembled WGS sequence"/>
</dbReference>
<keyword evidence="1" id="KW-0472">Membrane</keyword>
<sequence length="567" mass="65308">MHQRKQFDSVRERCKAAKIRYGFLHPARFRMTVRLLVYTSPPMTVILDFMATSIFYIKCLAMPFHKAYSHIDYFLLDSKLISLTDKIVYHPIVISDHAPLSMMLKVGEQALKKRRWQFDAMLLKYTEFRMYLDKHISYFISENNIGNVNDSVLWEALKAVIRGHMISYVANKKSKDNFRLEKINQNLIYLENAYKMNPSDAALEGISKLKFEYNSILSKCVGSLLQKAQQKYFELGAKPHSLLARQLRLAQASRAIHRIKDKTGKLITSPEEINKCFAKFYQELYQSKCAANQETINEFLTNCRLSKLDAEAVQALDVEITLDEIKTAVMQFPNYKPSGPDGFKIEFYKSYLPRIASLLLRMLKHSKEISILPNSLYQANIAVLLKKDRDPLNMSSYRPISLLQMETKIFTKVMSNRLCNHIHKLIHPDQSGFVPGRHIYANLCLLFKIMYNKQKEDCVVIALDAGKAFDHIEWQFMLSTLNRFGFGSSFINWITIIYCQPQASIITNGEISQPFNLQRGVRQGCSCSPHLFNLCDKVLACLIGANPNYKPIQLYGKDHHLSLFAAA</sequence>
<protein>
    <recommendedName>
        <fullName evidence="2">Reverse transcriptase domain-containing protein</fullName>
    </recommendedName>
</protein>
<dbReference type="CDD" id="cd01650">
    <property type="entry name" value="RT_nLTR_like"/>
    <property type="match status" value="1"/>
</dbReference>
<evidence type="ECO:0000313" key="3">
    <source>
        <dbReference type="EMBL" id="KAF0043708.1"/>
    </source>
</evidence>
<dbReference type="SUPFAM" id="SSF56672">
    <property type="entry name" value="DNA/RNA polymerases"/>
    <property type="match status" value="1"/>
</dbReference>
<accession>A0A6A4TGX8</accession>
<name>A0A6A4TGX8_SCOMX</name>
<keyword evidence="1" id="KW-1133">Transmembrane helix</keyword>
<dbReference type="PROSITE" id="PS50878">
    <property type="entry name" value="RT_POL"/>
    <property type="match status" value="1"/>
</dbReference>
<organism evidence="3 4">
    <name type="scientific">Scophthalmus maximus</name>
    <name type="common">Turbot</name>
    <name type="synonym">Psetta maxima</name>
    <dbReference type="NCBI Taxonomy" id="52904"/>
    <lineage>
        <taxon>Eukaryota</taxon>
        <taxon>Metazoa</taxon>
        <taxon>Chordata</taxon>
        <taxon>Craniata</taxon>
        <taxon>Vertebrata</taxon>
        <taxon>Euteleostomi</taxon>
        <taxon>Actinopterygii</taxon>
        <taxon>Neopterygii</taxon>
        <taxon>Teleostei</taxon>
        <taxon>Neoteleostei</taxon>
        <taxon>Acanthomorphata</taxon>
        <taxon>Carangaria</taxon>
        <taxon>Pleuronectiformes</taxon>
        <taxon>Pleuronectoidei</taxon>
        <taxon>Scophthalmidae</taxon>
        <taxon>Scophthalmus</taxon>
    </lineage>
</organism>
<keyword evidence="1" id="KW-0812">Transmembrane</keyword>
<feature type="domain" description="Reverse transcriptase" evidence="2">
    <location>
        <begin position="365"/>
        <end position="567"/>
    </location>
</feature>
<gene>
    <name evidence="3" type="ORF">F2P81_005045</name>
</gene>